<dbReference type="SUPFAM" id="SSF56672">
    <property type="entry name" value="DNA/RNA polymerases"/>
    <property type="match status" value="1"/>
</dbReference>
<sequence length="583" mass="67322">MSTTEVTSPRISFELCAIQPPKHPTYNLKGIIKLALFEDLWGSRIAIAEMIFQEADPSLKVEWCKNDGDFVHKGLQFGKVQGSKFLSPSVAISEVNEMWADLGSYRRPRLVQIFGFFIFDDAPRMFDKSCLFDCFQGKVSEEVVVVVKILAEDCPNQGTTIRLEAITKSKRSPEKLFVLLDMYEIMRELQPEIEILFESKACIETKEAAMNLAKRLAQTAQFVDFEETVEKDATKTTVMDGTVHHLTSYVSNYVKFLYDYQSTLKQLFHQFDPNDPERQLAIITTRIMQALQREFSKRFRRNPKGIQITLVLNLGVGEEVLNPIGLNWGFNEWSSVRNYQMGEVGRSDAIVTPGCGACGVTFVGIRAWLIKNRDLLEIVLGCIEYRRILEDSDDVRNLGNVAFMELRGEGETMVDYDARYYRRFIENFSKLALPLTKLNRKNQPFVWDSRCEESFQELKRRWNNAPILVMPDISKNFVEHCDASRMRLGGVLMQDRKVVVYAPRQFKTHEQNYLSHLEFSVVVLVLKLWRQYLYGSRFKRRILKEIPEEPKRDSDNACSSIQVRNYQMREVGRSDAIVTPGCK</sequence>
<dbReference type="InterPro" id="IPR043128">
    <property type="entry name" value="Rev_trsase/Diguanyl_cyclase"/>
</dbReference>
<comment type="function">
    <text evidence="3">Component of the exocyst complex.</text>
</comment>
<organism evidence="6 7">
    <name type="scientific">Flemingia macrophylla</name>
    <dbReference type="NCBI Taxonomy" id="520843"/>
    <lineage>
        <taxon>Eukaryota</taxon>
        <taxon>Viridiplantae</taxon>
        <taxon>Streptophyta</taxon>
        <taxon>Embryophyta</taxon>
        <taxon>Tracheophyta</taxon>
        <taxon>Spermatophyta</taxon>
        <taxon>Magnoliopsida</taxon>
        <taxon>eudicotyledons</taxon>
        <taxon>Gunneridae</taxon>
        <taxon>Pentapetalae</taxon>
        <taxon>rosids</taxon>
        <taxon>fabids</taxon>
        <taxon>Fabales</taxon>
        <taxon>Fabaceae</taxon>
        <taxon>Papilionoideae</taxon>
        <taxon>50 kb inversion clade</taxon>
        <taxon>NPAAA clade</taxon>
        <taxon>indigoferoid/millettioid clade</taxon>
        <taxon>Phaseoleae</taxon>
        <taxon>Flemingia</taxon>
    </lineage>
</organism>
<keyword evidence="3" id="KW-0268">Exocytosis</keyword>
<gene>
    <name evidence="6" type="ORF">Fmac_032316</name>
</gene>
<evidence type="ECO:0000256" key="3">
    <source>
        <dbReference type="RuleBase" id="RU365026"/>
    </source>
</evidence>
<keyword evidence="3" id="KW-0653">Protein transport</keyword>
<accession>A0ABD1L5X3</accession>
<keyword evidence="2 3" id="KW-0813">Transport</keyword>
<dbReference type="Pfam" id="PF03081">
    <property type="entry name" value="Exo70_C"/>
    <property type="match status" value="1"/>
</dbReference>
<dbReference type="GO" id="GO:0015031">
    <property type="term" value="P:protein transport"/>
    <property type="evidence" value="ECO:0007669"/>
    <property type="project" value="UniProtKB-KW"/>
</dbReference>
<dbReference type="InterPro" id="IPR043502">
    <property type="entry name" value="DNA/RNA_pol_sf"/>
</dbReference>
<dbReference type="GO" id="GO:0006887">
    <property type="term" value="P:exocytosis"/>
    <property type="evidence" value="ECO:0007669"/>
    <property type="project" value="UniProtKB-KW"/>
</dbReference>
<proteinExistence type="inferred from homology"/>
<dbReference type="InterPro" id="IPR016159">
    <property type="entry name" value="Cullin_repeat-like_dom_sf"/>
</dbReference>
<dbReference type="InterPro" id="IPR041577">
    <property type="entry name" value="RT_RNaseH_2"/>
</dbReference>
<dbReference type="Gene3D" id="1.20.1280.170">
    <property type="entry name" value="Exocyst complex component Exo70"/>
    <property type="match status" value="1"/>
</dbReference>
<dbReference type="InterPro" id="IPR004140">
    <property type="entry name" value="Exo70"/>
</dbReference>
<dbReference type="EMBL" id="JBGMDY010000011">
    <property type="protein sequence ID" value="KAL2318440.1"/>
    <property type="molecule type" value="Genomic_DNA"/>
</dbReference>
<protein>
    <recommendedName>
        <fullName evidence="3">Exocyst subunit Exo70 family protein</fullName>
    </recommendedName>
</protein>
<dbReference type="SUPFAM" id="SSF74788">
    <property type="entry name" value="Cullin repeat-like"/>
    <property type="match status" value="1"/>
</dbReference>
<feature type="domain" description="Reverse transcriptase/retrotransposon-derived protein RNase H-like" evidence="5">
    <location>
        <begin position="447"/>
        <end position="539"/>
    </location>
</feature>
<dbReference type="Gene3D" id="3.30.70.270">
    <property type="match status" value="1"/>
</dbReference>
<dbReference type="InterPro" id="IPR046364">
    <property type="entry name" value="Exo70_C"/>
</dbReference>
<evidence type="ECO:0000313" key="7">
    <source>
        <dbReference type="Proteomes" id="UP001603857"/>
    </source>
</evidence>
<dbReference type="FunFam" id="3.30.70.270:FF:000020">
    <property type="entry name" value="Transposon Tf2-6 polyprotein-like Protein"/>
    <property type="match status" value="1"/>
</dbReference>
<evidence type="ECO:0000313" key="6">
    <source>
        <dbReference type="EMBL" id="KAL2318440.1"/>
    </source>
</evidence>
<dbReference type="SUPFAM" id="SSF54675">
    <property type="entry name" value="Nicotinate/Quinolinate PRTase N-terminal domain-like"/>
    <property type="match status" value="1"/>
</dbReference>
<comment type="caution">
    <text evidence="6">The sequence shown here is derived from an EMBL/GenBank/DDBJ whole genome shotgun (WGS) entry which is preliminary data.</text>
</comment>
<evidence type="ECO:0000256" key="1">
    <source>
        <dbReference type="ARBA" id="ARBA00006756"/>
    </source>
</evidence>
<dbReference type="Pfam" id="PF17919">
    <property type="entry name" value="RT_RNaseH_2"/>
    <property type="match status" value="1"/>
</dbReference>
<comment type="similarity">
    <text evidence="1 3">Belongs to the EXO70 family.</text>
</comment>
<keyword evidence="7" id="KW-1185">Reference proteome</keyword>
<feature type="domain" description="Exocyst complex subunit Exo70 C-terminal" evidence="4">
    <location>
        <begin position="139"/>
        <end position="279"/>
    </location>
</feature>
<dbReference type="PANTHER" id="PTHR12542">
    <property type="entry name" value="EXOCYST COMPLEX PROTEIN EXO70"/>
    <property type="match status" value="1"/>
</dbReference>
<evidence type="ECO:0000259" key="4">
    <source>
        <dbReference type="Pfam" id="PF03081"/>
    </source>
</evidence>
<dbReference type="Proteomes" id="UP001603857">
    <property type="component" value="Unassembled WGS sequence"/>
</dbReference>
<dbReference type="AlphaFoldDB" id="A0ABD1L5X3"/>
<name>A0ABD1L5X3_9FABA</name>
<dbReference type="PANTHER" id="PTHR12542:SF135">
    <property type="entry name" value="EXOCYST COMPLEX COMPONENT EXO70A3-RELATED"/>
    <property type="match status" value="1"/>
</dbReference>
<evidence type="ECO:0000256" key="2">
    <source>
        <dbReference type="ARBA" id="ARBA00022448"/>
    </source>
</evidence>
<evidence type="ECO:0000259" key="5">
    <source>
        <dbReference type="Pfam" id="PF17919"/>
    </source>
</evidence>
<reference evidence="6 7" key="1">
    <citation type="submission" date="2024-08" db="EMBL/GenBank/DDBJ databases">
        <title>Insights into the chromosomal genome structure of Flemingia macrophylla.</title>
        <authorList>
            <person name="Ding Y."/>
            <person name="Zhao Y."/>
            <person name="Bi W."/>
            <person name="Wu M."/>
            <person name="Zhao G."/>
            <person name="Gong Y."/>
            <person name="Li W."/>
            <person name="Zhang P."/>
        </authorList>
    </citation>
    <scope>NUCLEOTIDE SEQUENCE [LARGE SCALE GENOMIC DNA]</scope>
    <source>
        <strain evidence="6">DYQJB</strain>
        <tissue evidence="6">Leaf</tissue>
    </source>
</reference>